<comment type="caution">
    <text evidence="4">The sequence shown here is derived from an EMBL/GenBank/DDBJ whole genome shotgun (WGS) entry which is preliminary data.</text>
</comment>
<dbReference type="AlphaFoldDB" id="A0AAD7FPL7"/>
<protein>
    <recommendedName>
        <fullName evidence="3">DUF6697 domain-containing protein</fullName>
    </recommendedName>
</protein>
<evidence type="ECO:0000259" key="3">
    <source>
        <dbReference type="Pfam" id="PF20411"/>
    </source>
</evidence>
<evidence type="ECO:0000313" key="5">
    <source>
        <dbReference type="Proteomes" id="UP001221142"/>
    </source>
</evidence>
<feature type="coiled-coil region" evidence="1">
    <location>
        <begin position="111"/>
        <end position="166"/>
    </location>
</feature>
<name>A0AAD7FPL7_9AGAR</name>
<feature type="region of interest" description="Disordered" evidence="2">
    <location>
        <begin position="174"/>
        <end position="231"/>
    </location>
</feature>
<gene>
    <name evidence="4" type="ORF">FB45DRAFT_917476</name>
</gene>
<dbReference type="Proteomes" id="UP001221142">
    <property type="component" value="Unassembled WGS sequence"/>
</dbReference>
<proteinExistence type="predicted"/>
<dbReference type="InterPro" id="IPR046520">
    <property type="entry name" value="DUF6697"/>
</dbReference>
<dbReference type="EMBL" id="JARKIF010000009">
    <property type="protein sequence ID" value="KAJ7631090.1"/>
    <property type="molecule type" value="Genomic_DNA"/>
</dbReference>
<evidence type="ECO:0000313" key="4">
    <source>
        <dbReference type="EMBL" id="KAJ7631090.1"/>
    </source>
</evidence>
<accession>A0AAD7FPL7</accession>
<evidence type="ECO:0000256" key="1">
    <source>
        <dbReference type="SAM" id="Coils"/>
    </source>
</evidence>
<keyword evidence="1" id="KW-0175">Coiled coil</keyword>
<evidence type="ECO:0000256" key="2">
    <source>
        <dbReference type="SAM" id="MobiDB-lite"/>
    </source>
</evidence>
<reference evidence="4" key="1">
    <citation type="submission" date="2023-03" db="EMBL/GenBank/DDBJ databases">
        <title>Massive genome expansion in bonnet fungi (Mycena s.s.) driven by repeated elements and novel gene families across ecological guilds.</title>
        <authorList>
            <consortium name="Lawrence Berkeley National Laboratory"/>
            <person name="Harder C.B."/>
            <person name="Miyauchi S."/>
            <person name="Viragh M."/>
            <person name="Kuo A."/>
            <person name="Thoen E."/>
            <person name="Andreopoulos B."/>
            <person name="Lu D."/>
            <person name="Skrede I."/>
            <person name="Drula E."/>
            <person name="Henrissat B."/>
            <person name="Morin E."/>
            <person name="Kohler A."/>
            <person name="Barry K."/>
            <person name="LaButti K."/>
            <person name="Morin E."/>
            <person name="Salamov A."/>
            <person name="Lipzen A."/>
            <person name="Mereny Z."/>
            <person name="Hegedus B."/>
            <person name="Baldrian P."/>
            <person name="Stursova M."/>
            <person name="Weitz H."/>
            <person name="Taylor A."/>
            <person name="Grigoriev I.V."/>
            <person name="Nagy L.G."/>
            <person name="Martin F."/>
            <person name="Kauserud H."/>
        </authorList>
    </citation>
    <scope>NUCLEOTIDE SEQUENCE</scope>
    <source>
        <strain evidence="4">9284</strain>
    </source>
</reference>
<dbReference type="Pfam" id="PF20411">
    <property type="entry name" value="DUF6697"/>
    <property type="match status" value="1"/>
</dbReference>
<feature type="domain" description="DUF6697" evidence="3">
    <location>
        <begin position="258"/>
        <end position="426"/>
    </location>
</feature>
<sequence length="453" mass="50443">MSHYTAQLIRQTLADTERLAQLEVTNLARQEASRRSDILRYHLQDREALEALRNEYGALQNRTDAEMQIAQEKILALELKNTRSDAEARKTLEAEFNRREETTNSENAVIIRQLQEESTGKETRMSELRTELDSVRDDLAAERRARATLRQANDEQKAQIALLQKDVARLTKPKPKGLAPELAKRPQAGPSSSSTRLIVPSEPVASCSREQGLKRENSEIDHSQAQSKSFLCDIPESRRDGLKTSPELIPEIEDCAVFTKGLLKTSLGGSIQSLITKIGPSATTLAKECGITRFLCPNVKNNPWSPRAPGQHGFMFVGFTTESEAFDTSETLNLFLGVPSGHRGPLEVIYMGIYEVCRVAPLSVEEWGTLSVTAQTEYAKTTAERVRGIKTPAEFKHEYDTGKRFVPCVQLTAVGFDMKLYKALVANLGAEVRTKDLFASIAGPSPAKRRRIE</sequence>
<feature type="compositionally biased region" description="Basic and acidic residues" evidence="2">
    <location>
        <begin position="211"/>
        <end position="222"/>
    </location>
</feature>
<keyword evidence="5" id="KW-1185">Reference proteome</keyword>
<organism evidence="4 5">
    <name type="scientific">Roridomyces roridus</name>
    <dbReference type="NCBI Taxonomy" id="1738132"/>
    <lineage>
        <taxon>Eukaryota</taxon>
        <taxon>Fungi</taxon>
        <taxon>Dikarya</taxon>
        <taxon>Basidiomycota</taxon>
        <taxon>Agaricomycotina</taxon>
        <taxon>Agaricomycetes</taxon>
        <taxon>Agaricomycetidae</taxon>
        <taxon>Agaricales</taxon>
        <taxon>Marasmiineae</taxon>
        <taxon>Mycenaceae</taxon>
        <taxon>Roridomyces</taxon>
    </lineage>
</organism>